<dbReference type="GO" id="GO:0030144">
    <property type="term" value="F:alpha-1,6-mannosylglycoprotein 6-beta-N-acetylglucosaminyltransferase activity"/>
    <property type="evidence" value="ECO:0007669"/>
    <property type="project" value="InterPro"/>
</dbReference>
<evidence type="ECO:0000313" key="3">
    <source>
        <dbReference type="Proteomes" id="UP001218218"/>
    </source>
</evidence>
<dbReference type="AlphaFoldDB" id="A0AAD7AW45"/>
<gene>
    <name evidence="2" type="ORF">DFH08DRAFT_676980</name>
</gene>
<dbReference type="InterPro" id="IPR026116">
    <property type="entry name" value="GT18_cat"/>
</dbReference>
<evidence type="ECO:0000313" key="2">
    <source>
        <dbReference type="EMBL" id="KAJ7369126.1"/>
    </source>
</evidence>
<reference evidence="2" key="1">
    <citation type="submission" date="2023-03" db="EMBL/GenBank/DDBJ databases">
        <title>Massive genome expansion in bonnet fungi (Mycena s.s.) driven by repeated elements and novel gene families across ecological guilds.</title>
        <authorList>
            <consortium name="Lawrence Berkeley National Laboratory"/>
            <person name="Harder C.B."/>
            <person name="Miyauchi S."/>
            <person name="Viragh M."/>
            <person name="Kuo A."/>
            <person name="Thoen E."/>
            <person name="Andreopoulos B."/>
            <person name="Lu D."/>
            <person name="Skrede I."/>
            <person name="Drula E."/>
            <person name="Henrissat B."/>
            <person name="Morin E."/>
            <person name="Kohler A."/>
            <person name="Barry K."/>
            <person name="LaButti K."/>
            <person name="Morin E."/>
            <person name="Salamov A."/>
            <person name="Lipzen A."/>
            <person name="Mereny Z."/>
            <person name="Hegedus B."/>
            <person name="Baldrian P."/>
            <person name="Stursova M."/>
            <person name="Weitz H."/>
            <person name="Taylor A."/>
            <person name="Grigoriev I.V."/>
            <person name="Nagy L.G."/>
            <person name="Martin F."/>
            <person name="Kauserud H."/>
        </authorList>
    </citation>
    <scope>NUCLEOTIDE SEQUENCE</scope>
    <source>
        <strain evidence="2">CBHHK002</strain>
    </source>
</reference>
<comment type="caution">
    <text evidence="2">The sequence shown here is derived from an EMBL/GenBank/DDBJ whole genome shotgun (WGS) entry which is preliminary data.</text>
</comment>
<dbReference type="Proteomes" id="UP001218218">
    <property type="component" value="Unassembled WGS sequence"/>
</dbReference>
<sequence length="491" mass="53422">MDYRALKKPRAALVCFVVAFVAVAFLGRSAYYRLSPSTADSIHYTPPPTGPSLLFPASLDPPADDRSWHAHNARATAALFRCLERADCAPDQTKVVILQGWHFRGVLDGYLGGEGIWASSAVRPPYTFLYTDRGLDPMVRLYRVFAPLVRAVIVDAPDAHACFRDPYCALRRVWAWGIPVWKILSFHYWDYADHPLGRKWTLSPEPYLPAPDNNTYLGYSVQPSCTQQPFIPHAQRALKQVYVYAKTADYFSPEKRAFPPHVFARLSAALGVDFVVGVQEAGAGAALPAGVANLGGMGPARFYEAVARSWVLMGMGAPSTSPTPYDALCLGVPFINPILTWDPAHPADRAKWVAQHEALKHLGPPHVYNVFRDDADGLEAALRAALAAPLLDRYILPRMELAAVQARVGAILETDWRGAAEAVLAARVEAAAEKGSGPGGASGAETEDEVRAGLGYPCAVLTTDCGVDAFLDRAIAIDRSLVQGIIFLKTR</sequence>
<feature type="domain" description="Glycosyltransferase family 18 catalytic" evidence="1">
    <location>
        <begin position="200"/>
        <end position="408"/>
    </location>
</feature>
<protein>
    <recommendedName>
        <fullName evidence="1">Glycosyltransferase family 18 catalytic domain-containing protein</fullName>
    </recommendedName>
</protein>
<accession>A0AAD7AW45</accession>
<proteinExistence type="predicted"/>
<organism evidence="2 3">
    <name type="scientific">Mycena albidolilacea</name>
    <dbReference type="NCBI Taxonomy" id="1033008"/>
    <lineage>
        <taxon>Eukaryota</taxon>
        <taxon>Fungi</taxon>
        <taxon>Dikarya</taxon>
        <taxon>Basidiomycota</taxon>
        <taxon>Agaricomycotina</taxon>
        <taxon>Agaricomycetes</taxon>
        <taxon>Agaricomycetidae</taxon>
        <taxon>Agaricales</taxon>
        <taxon>Marasmiineae</taxon>
        <taxon>Mycenaceae</taxon>
        <taxon>Mycena</taxon>
    </lineage>
</organism>
<name>A0AAD7AW45_9AGAR</name>
<evidence type="ECO:0000259" key="1">
    <source>
        <dbReference type="Pfam" id="PF15024"/>
    </source>
</evidence>
<keyword evidence="3" id="KW-1185">Reference proteome</keyword>
<dbReference type="EMBL" id="JARIHO010000001">
    <property type="protein sequence ID" value="KAJ7369126.1"/>
    <property type="molecule type" value="Genomic_DNA"/>
</dbReference>
<dbReference type="Pfam" id="PF15024">
    <property type="entry name" value="Glyco_transf_18"/>
    <property type="match status" value="1"/>
</dbReference>